<keyword evidence="9" id="KW-1185">Reference proteome</keyword>
<comment type="similarity">
    <text evidence="2">Belongs to the glycosyl hydrolase 16 family.</text>
</comment>
<comment type="caution">
    <text evidence="8">The sequence shown here is derived from an EMBL/GenBank/DDBJ whole genome shotgun (WGS) entry which is preliminary data.</text>
</comment>
<evidence type="ECO:0000313" key="8">
    <source>
        <dbReference type="EMBL" id="MBS4539373.1"/>
    </source>
</evidence>
<dbReference type="InterPro" id="IPR008264">
    <property type="entry name" value="Beta_glucanase"/>
</dbReference>
<name>A0A942UUJ0_9FIRM</name>
<dbReference type="PROSITE" id="PS51762">
    <property type="entry name" value="GH16_2"/>
    <property type="match status" value="1"/>
</dbReference>
<evidence type="ECO:0000256" key="5">
    <source>
        <dbReference type="ARBA" id="ARBA00023295"/>
    </source>
</evidence>
<accession>A0A942UUJ0</accession>
<dbReference type="GO" id="GO:0005975">
    <property type="term" value="P:carbohydrate metabolic process"/>
    <property type="evidence" value="ECO:0007669"/>
    <property type="project" value="InterPro"/>
</dbReference>
<dbReference type="PRINTS" id="PR00737">
    <property type="entry name" value="GLHYDRLASE16"/>
</dbReference>
<dbReference type="PANTHER" id="PTHR10963">
    <property type="entry name" value="GLYCOSYL HYDROLASE-RELATED"/>
    <property type="match status" value="1"/>
</dbReference>
<dbReference type="Gene3D" id="2.60.120.200">
    <property type="match status" value="1"/>
</dbReference>
<comment type="catalytic activity">
    <reaction evidence="1">
        <text>Hydrolysis of (1-&gt;4)-beta-D-glucosidic linkages in beta-D-glucans containing (1-&gt;3)- and (1-&gt;4)-bonds.</text>
        <dbReference type="EC" id="3.2.1.73"/>
    </reaction>
</comment>
<dbReference type="Proteomes" id="UP000724672">
    <property type="component" value="Unassembled WGS sequence"/>
</dbReference>
<dbReference type="InterPro" id="IPR013320">
    <property type="entry name" value="ConA-like_dom_sf"/>
</dbReference>
<reference evidence="8" key="1">
    <citation type="submission" date="2019-12" db="EMBL/GenBank/DDBJ databases">
        <title>Clostridiaceae gen. nov. sp. nov., isolated from sediment in Xinjiang, China.</title>
        <authorList>
            <person name="Zhang R."/>
        </authorList>
    </citation>
    <scope>NUCLEOTIDE SEQUENCE</scope>
    <source>
        <strain evidence="8">D2Q-11</strain>
    </source>
</reference>
<dbReference type="PROSITE" id="PS51257">
    <property type="entry name" value="PROKAR_LIPOPROTEIN"/>
    <property type="match status" value="1"/>
</dbReference>
<dbReference type="AlphaFoldDB" id="A0A942UUJ0"/>
<dbReference type="CDD" id="cd08023">
    <property type="entry name" value="GH16_laminarinase_like"/>
    <property type="match status" value="1"/>
</dbReference>
<dbReference type="PANTHER" id="PTHR10963:SF55">
    <property type="entry name" value="GLYCOSIDE HYDROLASE FAMILY 16 PROTEIN"/>
    <property type="match status" value="1"/>
</dbReference>
<keyword evidence="5" id="KW-0326">Glycosidase</keyword>
<protein>
    <recommendedName>
        <fullName evidence="3">licheninase</fullName>
        <ecNumber evidence="3">3.2.1.73</ecNumber>
    </recommendedName>
</protein>
<evidence type="ECO:0000256" key="2">
    <source>
        <dbReference type="ARBA" id="ARBA00006865"/>
    </source>
</evidence>
<dbReference type="GO" id="GO:0042972">
    <property type="term" value="F:licheninase activity"/>
    <property type="evidence" value="ECO:0007669"/>
    <property type="project" value="UniProtKB-EC"/>
</dbReference>
<feature type="domain" description="GH16" evidence="7">
    <location>
        <begin position="48"/>
        <end position="279"/>
    </location>
</feature>
<keyword evidence="4 8" id="KW-0378">Hydrolase</keyword>
<dbReference type="Pfam" id="PF00722">
    <property type="entry name" value="Glyco_hydro_16"/>
    <property type="match status" value="1"/>
</dbReference>
<dbReference type="SUPFAM" id="SSF49899">
    <property type="entry name" value="Concanavalin A-like lectins/glucanases"/>
    <property type="match status" value="1"/>
</dbReference>
<organism evidence="8 9">
    <name type="scientific">Anaeromonas frigoriresistens</name>
    <dbReference type="NCBI Taxonomy" id="2683708"/>
    <lineage>
        <taxon>Bacteria</taxon>
        <taxon>Bacillati</taxon>
        <taxon>Bacillota</taxon>
        <taxon>Tissierellia</taxon>
        <taxon>Tissierellales</taxon>
        <taxon>Thermohalobacteraceae</taxon>
        <taxon>Anaeromonas</taxon>
    </lineage>
</organism>
<gene>
    <name evidence="8" type="ORF">GOQ27_12930</name>
</gene>
<evidence type="ECO:0000256" key="1">
    <source>
        <dbReference type="ARBA" id="ARBA00000481"/>
    </source>
</evidence>
<dbReference type="EC" id="3.2.1.73" evidence="3"/>
<evidence type="ECO:0000313" key="9">
    <source>
        <dbReference type="Proteomes" id="UP000724672"/>
    </source>
</evidence>
<evidence type="ECO:0000259" key="7">
    <source>
        <dbReference type="PROSITE" id="PS51762"/>
    </source>
</evidence>
<dbReference type="InterPro" id="IPR050546">
    <property type="entry name" value="Glycosyl_Hydrlase_16"/>
</dbReference>
<sequence length="282" mass="32975">MKKITLRKVFLLIFLISIVFVSCKELRINLKKIKSAYKSKENMGSIDIEYSNKKPDLKFKKSYDTSGFKKLIKEKYNNSDWIPVERKDSYNNELQLYSEDNVTLTDNIITITSKKEYKENKLYTSGLVESRNAYKYGYFEFNIKFSKGKGLFPAIWFLPISGEPLPEIDLFEMIGSEPYTFYGVIHFEKNNIQSSDYFKYKVSIKDQYSVALDWKPESITWYIDDKEIYTTTKSIPQEYMYIIINQAIGGNWPGNPTDDTVFPNTFEVIPTDISPTLKKGRD</sequence>
<evidence type="ECO:0000256" key="6">
    <source>
        <dbReference type="PIRSR" id="PIRSR608264-1"/>
    </source>
</evidence>
<dbReference type="RefSeq" id="WP_203367297.1">
    <property type="nucleotide sequence ID" value="NZ_WSFT01000048.1"/>
</dbReference>
<dbReference type="EMBL" id="WSFT01000048">
    <property type="protein sequence ID" value="MBS4539373.1"/>
    <property type="molecule type" value="Genomic_DNA"/>
</dbReference>
<proteinExistence type="inferred from homology"/>
<feature type="active site" description="Nucleophile" evidence="6">
    <location>
        <position position="167"/>
    </location>
</feature>
<feature type="active site" description="Proton donor" evidence="6">
    <location>
        <position position="172"/>
    </location>
</feature>
<evidence type="ECO:0000256" key="4">
    <source>
        <dbReference type="ARBA" id="ARBA00022801"/>
    </source>
</evidence>
<evidence type="ECO:0000256" key="3">
    <source>
        <dbReference type="ARBA" id="ARBA00012690"/>
    </source>
</evidence>
<dbReference type="InterPro" id="IPR000757">
    <property type="entry name" value="Beta-glucanase-like"/>
</dbReference>